<name>A0AAW1TTC5_9CUCU</name>
<feature type="chain" id="PRO_5043463788" description="PLAC domain-containing protein" evidence="6">
    <location>
        <begin position="20"/>
        <end position="655"/>
    </location>
</feature>
<gene>
    <name evidence="8" type="ORF">WA026_002378</name>
</gene>
<dbReference type="AlphaFoldDB" id="A0AAW1TTC5"/>
<dbReference type="Gene3D" id="2.20.100.10">
    <property type="entry name" value="Thrombospondin type-1 (TSP1) repeat"/>
    <property type="match status" value="4"/>
</dbReference>
<keyword evidence="4" id="KW-0677">Repeat</keyword>
<dbReference type="InterPro" id="IPR036383">
    <property type="entry name" value="TSP1_rpt_sf"/>
</dbReference>
<evidence type="ECO:0000313" key="8">
    <source>
        <dbReference type="EMBL" id="KAK9874024.1"/>
    </source>
</evidence>
<dbReference type="Pfam" id="PF19030">
    <property type="entry name" value="TSP1_ADAMTS"/>
    <property type="match status" value="5"/>
</dbReference>
<evidence type="ECO:0000256" key="3">
    <source>
        <dbReference type="ARBA" id="ARBA00022729"/>
    </source>
</evidence>
<feature type="domain" description="PLAC" evidence="7">
    <location>
        <begin position="611"/>
        <end position="648"/>
    </location>
</feature>
<evidence type="ECO:0000256" key="5">
    <source>
        <dbReference type="SAM" id="MobiDB-lite"/>
    </source>
</evidence>
<dbReference type="EMBL" id="JARQZJ010000031">
    <property type="protein sequence ID" value="KAK9874024.1"/>
    <property type="molecule type" value="Genomic_DNA"/>
</dbReference>
<proteinExistence type="predicted"/>
<feature type="signal peptide" evidence="6">
    <location>
        <begin position="1"/>
        <end position="19"/>
    </location>
</feature>
<feature type="region of interest" description="Disordered" evidence="5">
    <location>
        <begin position="185"/>
        <end position="230"/>
    </location>
</feature>
<sequence>MWPSRGVVIFFVFYMSVDSRGVIGSIDETYSECPACSKGLCRSINGIYTRENLPPGYSLVAQIPKGACRIAVQQMKHSRNFIALKKANGTFLINGDWKFSTTSRSFEGAGTRFAYVKQDRASLESITSEGQLEEPLEIYLVSYQPNLGIKYGYLLPNDIGRQLAPPSIRVPNHLQYPVVGRQIAPPSILHPNAGPSNSETRKNDRSVHFNQQDDPKSSLNHHHHRQRRVRRRFSWKISGISACSKSCGGGIQTTVVSCVRELTQTPVSDKRCAHLDKPNANPIRCNIQDCPPKWSGYWSSCSVTCGTGIQRYLIHCKQELNTGREVLVDDAQCSGRPKPKFKTRTCTEIACDNINNNEIPRTPDFRSSSAEGRWLVGDWSECSVTCGTGHRSRSVTCTSGECRPDNRPSHAEYCSLPKCAPQPLSQNPTQKTEISPWLVSEWSQCSENCGTGKQTRYAVCGKDTCDISSKPESARDCSSERQCGGQWFAGPWDECSDSCSGSAHQNRDVICIVKLKGQLRITNEMTCPNHLKPPNVQPCSGKCDPYWFTGDWSHCENCPNGIQRRTVRCMDVNGLPSNKCLENDIPASKKSCDCHQRDEKDKYRPALDQPIDQNCVDKIRNCYLAVQARLCQYEYYKSQCCTACRKAQQDQHLIQ</sequence>
<evidence type="ECO:0000256" key="6">
    <source>
        <dbReference type="SAM" id="SignalP"/>
    </source>
</evidence>
<dbReference type="PROSITE" id="PS50092">
    <property type="entry name" value="TSP1"/>
    <property type="match status" value="6"/>
</dbReference>
<dbReference type="PROSITE" id="PS50900">
    <property type="entry name" value="PLAC"/>
    <property type="match status" value="1"/>
</dbReference>
<dbReference type="FunFam" id="2.20.100.10:FF:000005">
    <property type="entry name" value="ADAM metallopeptidase with thrombospondin type 1 motif 9"/>
    <property type="match status" value="1"/>
</dbReference>
<dbReference type="SUPFAM" id="SSF82895">
    <property type="entry name" value="TSP-1 type 1 repeat"/>
    <property type="match status" value="6"/>
</dbReference>
<dbReference type="InterPro" id="IPR050439">
    <property type="entry name" value="ADAMTS_ADAMTS-like"/>
</dbReference>
<dbReference type="Gene3D" id="2.60.120.830">
    <property type="match status" value="1"/>
</dbReference>
<evidence type="ECO:0000313" key="9">
    <source>
        <dbReference type="Proteomes" id="UP001431783"/>
    </source>
</evidence>
<dbReference type="GO" id="GO:0030198">
    <property type="term" value="P:extracellular matrix organization"/>
    <property type="evidence" value="ECO:0007669"/>
    <property type="project" value="TreeGrafter"/>
</dbReference>
<evidence type="ECO:0000256" key="2">
    <source>
        <dbReference type="ARBA" id="ARBA00022525"/>
    </source>
</evidence>
<dbReference type="PANTHER" id="PTHR13723">
    <property type="entry name" value="ADAMTS A DISINTEGRIN AND METALLOPROTEASE WITH THROMBOSPONDIN MOTIFS PROTEASE"/>
    <property type="match status" value="1"/>
</dbReference>
<feature type="compositionally biased region" description="Basic residues" evidence="5">
    <location>
        <begin position="219"/>
        <end position="230"/>
    </location>
</feature>
<evidence type="ECO:0000259" key="7">
    <source>
        <dbReference type="PROSITE" id="PS50900"/>
    </source>
</evidence>
<dbReference type="InterPro" id="IPR010294">
    <property type="entry name" value="ADAMTS_spacer1"/>
</dbReference>
<protein>
    <recommendedName>
        <fullName evidence="7">PLAC domain-containing protein</fullName>
    </recommendedName>
</protein>
<reference evidence="8 9" key="1">
    <citation type="submission" date="2023-03" db="EMBL/GenBank/DDBJ databases">
        <title>Genome insight into feeding habits of ladybird beetles.</title>
        <authorList>
            <person name="Li H.-S."/>
            <person name="Huang Y.-H."/>
            <person name="Pang H."/>
        </authorList>
    </citation>
    <scope>NUCLEOTIDE SEQUENCE [LARGE SCALE GENOMIC DNA]</scope>
    <source>
        <strain evidence="8">SYSU_2023b</strain>
        <tissue evidence="8">Whole body</tissue>
    </source>
</reference>
<dbReference type="SMART" id="SM00209">
    <property type="entry name" value="TSP1"/>
    <property type="match status" value="5"/>
</dbReference>
<feature type="compositionally biased region" description="Basic and acidic residues" evidence="5">
    <location>
        <begin position="199"/>
        <end position="216"/>
    </location>
</feature>
<dbReference type="GO" id="GO:0006508">
    <property type="term" value="P:proteolysis"/>
    <property type="evidence" value="ECO:0007669"/>
    <property type="project" value="TreeGrafter"/>
</dbReference>
<dbReference type="InterPro" id="IPR010909">
    <property type="entry name" value="PLAC"/>
</dbReference>
<dbReference type="GO" id="GO:0004222">
    <property type="term" value="F:metalloendopeptidase activity"/>
    <property type="evidence" value="ECO:0007669"/>
    <property type="project" value="TreeGrafter"/>
</dbReference>
<organism evidence="8 9">
    <name type="scientific">Henosepilachna vigintioctopunctata</name>
    <dbReference type="NCBI Taxonomy" id="420089"/>
    <lineage>
        <taxon>Eukaryota</taxon>
        <taxon>Metazoa</taxon>
        <taxon>Ecdysozoa</taxon>
        <taxon>Arthropoda</taxon>
        <taxon>Hexapoda</taxon>
        <taxon>Insecta</taxon>
        <taxon>Pterygota</taxon>
        <taxon>Neoptera</taxon>
        <taxon>Endopterygota</taxon>
        <taxon>Coleoptera</taxon>
        <taxon>Polyphaga</taxon>
        <taxon>Cucujiformia</taxon>
        <taxon>Coccinelloidea</taxon>
        <taxon>Coccinellidae</taxon>
        <taxon>Epilachninae</taxon>
        <taxon>Epilachnini</taxon>
        <taxon>Henosepilachna</taxon>
    </lineage>
</organism>
<comment type="subcellular location">
    <subcellularLocation>
        <location evidence="1">Secreted</location>
    </subcellularLocation>
</comment>
<keyword evidence="9" id="KW-1185">Reference proteome</keyword>
<dbReference type="Pfam" id="PF05986">
    <property type="entry name" value="ADAMTS_spacer1"/>
    <property type="match status" value="1"/>
</dbReference>
<dbReference type="GO" id="GO:0031012">
    <property type="term" value="C:extracellular matrix"/>
    <property type="evidence" value="ECO:0007669"/>
    <property type="project" value="TreeGrafter"/>
</dbReference>
<dbReference type="Pfam" id="PF00090">
    <property type="entry name" value="TSP_1"/>
    <property type="match status" value="1"/>
</dbReference>
<dbReference type="PANTHER" id="PTHR13723:SF305">
    <property type="entry name" value="PROTEIN MADD-4"/>
    <property type="match status" value="1"/>
</dbReference>
<dbReference type="Proteomes" id="UP001431783">
    <property type="component" value="Unassembled WGS sequence"/>
</dbReference>
<dbReference type="Pfam" id="PF08686">
    <property type="entry name" value="PLAC"/>
    <property type="match status" value="1"/>
</dbReference>
<dbReference type="InterPro" id="IPR000884">
    <property type="entry name" value="TSP1_rpt"/>
</dbReference>
<keyword evidence="3 6" id="KW-0732">Signal</keyword>
<dbReference type="GO" id="GO:0005576">
    <property type="term" value="C:extracellular region"/>
    <property type="evidence" value="ECO:0007669"/>
    <property type="project" value="UniProtKB-SubCell"/>
</dbReference>
<comment type="caution">
    <text evidence="8">The sequence shown here is derived from an EMBL/GenBank/DDBJ whole genome shotgun (WGS) entry which is preliminary data.</text>
</comment>
<evidence type="ECO:0000256" key="4">
    <source>
        <dbReference type="ARBA" id="ARBA00022737"/>
    </source>
</evidence>
<keyword evidence="2" id="KW-0964">Secreted</keyword>
<evidence type="ECO:0000256" key="1">
    <source>
        <dbReference type="ARBA" id="ARBA00004613"/>
    </source>
</evidence>
<accession>A0AAW1TTC5</accession>